<feature type="chain" id="PRO_5004578790" description="DUF19 domain-containing protein" evidence="1">
    <location>
        <begin position="21"/>
        <end position="207"/>
    </location>
</feature>
<dbReference type="AlphaFoldDB" id="T1ITB8"/>
<dbReference type="EnsemblMetazoa" id="SMAR004363-RA">
    <property type="protein sequence ID" value="SMAR004363-PA"/>
    <property type="gene ID" value="SMAR004363"/>
</dbReference>
<evidence type="ECO:0000313" key="3">
    <source>
        <dbReference type="Proteomes" id="UP000014500"/>
    </source>
</evidence>
<dbReference type="Proteomes" id="UP000014500">
    <property type="component" value="Unassembled WGS sequence"/>
</dbReference>
<organism evidence="2 3">
    <name type="scientific">Strigamia maritima</name>
    <name type="common">European centipede</name>
    <name type="synonym">Geophilus maritimus</name>
    <dbReference type="NCBI Taxonomy" id="126957"/>
    <lineage>
        <taxon>Eukaryota</taxon>
        <taxon>Metazoa</taxon>
        <taxon>Ecdysozoa</taxon>
        <taxon>Arthropoda</taxon>
        <taxon>Myriapoda</taxon>
        <taxon>Chilopoda</taxon>
        <taxon>Pleurostigmophora</taxon>
        <taxon>Geophilomorpha</taxon>
        <taxon>Linotaeniidae</taxon>
        <taxon>Strigamia</taxon>
    </lineage>
</organism>
<evidence type="ECO:0000256" key="1">
    <source>
        <dbReference type="SAM" id="SignalP"/>
    </source>
</evidence>
<name>T1ITB8_STRMM</name>
<dbReference type="PhylomeDB" id="T1ITB8"/>
<dbReference type="HOGENOM" id="CLU_1327850_0_0_1"/>
<keyword evidence="1" id="KW-0732">Signal</keyword>
<feature type="signal peptide" evidence="1">
    <location>
        <begin position="1"/>
        <end position="20"/>
    </location>
</feature>
<reference evidence="2" key="2">
    <citation type="submission" date="2015-02" db="UniProtKB">
        <authorList>
            <consortium name="EnsemblMetazoa"/>
        </authorList>
    </citation>
    <scope>IDENTIFICATION</scope>
</reference>
<accession>T1ITB8</accession>
<keyword evidence="3" id="KW-1185">Reference proteome</keyword>
<dbReference type="EMBL" id="JH431477">
    <property type="status" value="NOT_ANNOTATED_CDS"/>
    <property type="molecule type" value="Genomic_DNA"/>
</dbReference>
<protein>
    <recommendedName>
        <fullName evidence="4">DUF19 domain-containing protein</fullName>
    </recommendedName>
</protein>
<sequence length="207" mass="23616">MVMKFFIGFIFATLLALSTQKEPLKIFDKQCKRTAEAVDECWVKHSDLPDCKNSDPTVVCGQDASQKMRLCNKEMQKMSKQTVRNYEIIHEAVCDNEGKMKEEFEKKPACWYTARNCAMKLLNKTATAIELDSLDCKDAVDEAAECSSFDPWCSEFHENITIAVYAKSECGNTYPEEEKFVSSALKLDAFNFVLFALFVLTKSYLEI</sequence>
<reference evidence="3" key="1">
    <citation type="submission" date="2011-05" db="EMBL/GenBank/DDBJ databases">
        <authorList>
            <person name="Richards S.R."/>
            <person name="Qu J."/>
            <person name="Jiang H."/>
            <person name="Jhangiani S.N."/>
            <person name="Agravi P."/>
            <person name="Goodspeed R."/>
            <person name="Gross S."/>
            <person name="Mandapat C."/>
            <person name="Jackson L."/>
            <person name="Mathew T."/>
            <person name="Pu L."/>
            <person name="Thornton R."/>
            <person name="Saada N."/>
            <person name="Wilczek-Boney K.B."/>
            <person name="Lee S."/>
            <person name="Kovar C."/>
            <person name="Wu Y."/>
            <person name="Scherer S.E."/>
            <person name="Worley K.C."/>
            <person name="Muzny D.M."/>
            <person name="Gibbs R."/>
        </authorList>
    </citation>
    <scope>NUCLEOTIDE SEQUENCE</scope>
    <source>
        <strain evidence="3">Brora</strain>
    </source>
</reference>
<evidence type="ECO:0000313" key="2">
    <source>
        <dbReference type="EnsemblMetazoa" id="SMAR004363-PA"/>
    </source>
</evidence>
<proteinExistence type="predicted"/>
<evidence type="ECO:0008006" key="4">
    <source>
        <dbReference type="Google" id="ProtNLM"/>
    </source>
</evidence>